<feature type="transmembrane region" description="Helical" evidence="1">
    <location>
        <begin position="151"/>
        <end position="170"/>
    </location>
</feature>
<feature type="transmembrane region" description="Helical" evidence="1">
    <location>
        <begin position="122"/>
        <end position="139"/>
    </location>
</feature>
<keyword evidence="3" id="KW-1185">Reference proteome</keyword>
<name>A0ABQ2N6W7_9ACTN</name>
<organism evidence="2 3">
    <name type="scientific">Nocardioides phosphati</name>
    <dbReference type="NCBI Taxonomy" id="1867775"/>
    <lineage>
        <taxon>Bacteria</taxon>
        <taxon>Bacillati</taxon>
        <taxon>Actinomycetota</taxon>
        <taxon>Actinomycetes</taxon>
        <taxon>Propionibacteriales</taxon>
        <taxon>Nocardioidaceae</taxon>
        <taxon>Nocardioides</taxon>
    </lineage>
</organism>
<comment type="caution">
    <text evidence="2">The sequence shown here is derived from an EMBL/GenBank/DDBJ whole genome shotgun (WGS) entry which is preliminary data.</text>
</comment>
<keyword evidence="1" id="KW-0812">Transmembrane</keyword>
<gene>
    <name evidence="2" type="ORF">GCM10011584_05360</name>
</gene>
<evidence type="ECO:0008006" key="4">
    <source>
        <dbReference type="Google" id="ProtNLM"/>
    </source>
</evidence>
<evidence type="ECO:0000313" key="3">
    <source>
        <dbReference type="Proteomes" id="UP000655410"/>
    </source>
</evidence>
<sequence length="199" mass="21341">MLVVLIAACEIGFWVVLAAGLLARYGLKWPRVGAALLVCVPLVDLILLAATLIDLRGGATATAAHGLAAAYLGFSVAFGHQVIANLDARASHRFAGGPAPVAPPQVGPGRVRHSWHQWRRGAAAWAIACGLLLGAIILVDDPDRTAQLTTWVLWLSVALLLWLFLGPLLTQVRELDQLRRQPNDAMRKTQDNDQANPVS</sequence>
<protein>
    <recommendedName>
        <fullName evidence="4">Integral membrane protein</fullName>
    </recommendedName>
</protein>
<evidence type="ECO:0000313" key="2">
    <source>
        <dbReference type="EMBL" id="GGO85424.1"/>
    </source>
</evidence>
<dbReference type="RefSeq" id="WP_188782418.1">
    <property type="nucleotide sequence ID" value="NZ_BMNI01000001.1"/>
</dbReference>
<accession>A0ABQ2N6W7</accession>
<reference evidence="3" key="1">
    <citation type="journal article" date="2019" name="Int. J. Syst. Evol. Microbiol.">
        <title>The Global Catalogue of Microorganisms (GCM) 10K type strain sequencing project: providing services to taxonomists for standard genome sequencing and annotation.</title>
        <authorList>
            <consortium name="The Broad Institute Genomics Platform"/>
            <consortium name="The Broad Institute Genome Sequencing Center for Infectious Disease"/>
            <person name="Wu L."/>
            <person name="Ma J."/>
        </authorList>
    </citation>
    <scope>NUCLEOTIDE SEQUENCE [LARGE SCALE GENOMIC DNA]</scope>
    <source>
        <strain evidence="3">CGMCC 4.7371</strain>
    </source>
</reference>
<keyword evidence="1" id="KW-0472">Membrane</keyword>
<evidence type="ECO:0000256" key="1">
    <source>
        <dbReference type="SAM" id="Phobius"/>
    </source>
</evidence>
<proteinExistence type="predicted"/>
<feature type="transmembrane region" description="Helical" evidence="1">
    <location>
        <begin position="34"/>
        <end position="53"/>
    </location>
</feature>
<keyword evidence="1" id="KW-1133">Transmembrane helix</keyword>
<dbReference type="EMBL" id="BMNI01000001">
    <property type="protein sequence ID" value="GGO85424.1"/>
    <property type="molecule type" value="Genomic_DNA"/>
</dbReference>
<dbReference type="Proteomes" id="UP000655410">
    <property type="component" value="Unassembled WGS sequence"/>
</dbReference>